<feature type="signal peptide" evidence="2">
    <location>
        <begin position="1"/>
        <end position="22"/>
    </location>
</feature>
<evidence type="ECO:0000313" key="4">
    <source>
        <dbReference type="Proteomes" id="UP000886998"/>
    </source>
</evidence>
<keyword evidence="2" id="KW-0732">Signal</keyword>
<proteinExistence type="predicted"/>
<name>A0A8X6WNP7_9ARAC</name>
<organism evidence="3 4">
    <name type="scientific">Trichonephila inaurata madagascariensis</name>
    <dbReference type="NCBI Taxonomy" id="2747483"/>
    <lineage>
        <taxon>Eukaryota</taxon>
        <taxon>Metazoa</taxon>
        <taxon>Ecdysozoa</taxon>
        <taxon>Arthropoda</taxon>
        <taxon>Chelicerata</taxon>
        <taxon>Arachnida</taxon>
        <taxon>Araneae</taxon>
        <taxon>Araneomorphae</taxon>
        <taxon>Entelegynae</taxon>
        <taxon>Araneoidea</taxon>
        <taxon>Nephilidae</taxon>
        <taxon>Trichonephila</taxon>
        <taxon>Trichonephila inaurata</taxon>
    </lineage>
</organism>
<sequence>MSSRRSLFQLYALLIIAAAVSSFTIVNAEETSKSDEHPPASASDDSISQDESKEKRSQEEIMFGNQQNKPNGLVDDMMGMSENPDDNTPLIPDKKASDAQGEEQSSNDEPKDSKDEKRASVQEEEANDMMMGSGAENWYNTIPVSPSAMQYLANSQALKTIHIFGQINRVILRLRGSTCYFFQVEDKIEAIVKS</sequence>
<feature type="compositionally biased region" description="Basic and acidic residues" evidence="1">
    <location>
        <begin position="108"/>
        <end position="121"/>
    </location>
</feature>
<evidence type="ECO:0000256" key="1">
    <source>
        <dbReference type="SAM" id="MobiDB-lite"/>
    </source>
</evidence>
<gene>
    <name evidence="3" type="ORF">TNIN_97831</name>
</gene>
<feature type="region of interest" description="Disordered" evidence="1">
    <location>
        <begin position="30"/>
        <end position="127"/>
    </location>
</feature>
<dbReference type="OrthoDB" id="6436544at2759"/>
<evidence type="ECO:0000256" key="2">
    <source>
        <dbReference type="SAM" id="SignalP"/>
    </source>
</evidence>
<dbReference type="AlphaFoldDB" id="A0A8X6WNP7"/>
<reference evidence="3" key="1">
    <citation type="submission" date="2020-08" db="EMBL/GenBank/DDBJ databases">
        <title>Multicomponent nature underlies the extraordinary mechanical properties of spider dragline silk.</title>
        <authorList>
            <person name="Kono N."/>
            <person name="Nakamura H."/>
            <person name="Mori M."/>
            <person name="Yoshida Y."/>
            <person name="Ohtoshi R."/>
            <person name="Malay A.D."/>
            <person name="Moran D.A.P."/>
            <person name="Tomita M."/>
            <person name="Numata K."/>
            <person name="Arakawa K."/>
        </authorList>
    </citation>
    <scope>NUCLEOTIDE SEQUENCE</scope>
</reference>
<dbReference type="EMBL" id="BMAV01000914">
    <property type="protein sequence ID" value="GFY38557.1"/>
    <property type="molecule type" value="Genomic_DNA"/>
</dbReference>
<keyword evidence="4" id="KW-1185">Reference proteome</keyword>
<dbReference type="Proteomes" id="UP000886998">
    <property type="component" value="Unassembled WGS sequence"/>
</dbReference>
<protein>
    <submittedName>
        <fullName evidence="3">Uncharacterized protein</fullName>
    </submittedName>
</protein>
<feature type="chain" id="PRO_5036447932" evidence="2">
    <location>
        <begin position="23"/>
        <end position="194"/>
    </location>
</feature>
<evidence type="ECO:0000313" key="3">
    <source>
        <dbReference type="EMBL" id="GFY38557.1"/>
    </source>
</evidence>
<feature type="compositionally biased region" description="Basic and acidic residues" evidence="1">
    <location>
        <begin position="50"/>
        <end position="59"/>
    </location>
</feature>
<comment type="caution">
    <text evidence="3">The sequence shown here is derived from an EMBL/GenBank/DDBJ whole genome shotgun (WGS) entry which is preliminary data.</text>
</comment>
<accession>A0A8X6WNP7</accession>